<evidence type="ECO:0000313" key="8">
    <source>
        <dbReference type="EnsemblProtists" id="Phyra81688"/>
    </source>
</evidence>
<dbReference type="STRING" id="164328.H3GW67"/>
<comment type="similarity">
    <text evidence="1">Belongs to the PI3/PI4-kinase family. Type II PI4K subfamily.</text>
</comment>
<feature type="region of interest" description="Disordered" evidence="6">
    <location>
        <begin position="1"/>
        <end position="22"/>
    </location>
</feature>
<reference evidence="9" key="1">
    <citation type="journal article" date="2006" name="Science">
        <title>Phytophthora genome sequences uncover evolutionary origins and mechanisms of pathogenesis.</title>
        <authorList>
            <person name="Tyler B.M."/>
            <person name="Tripathy S."/>
            <person name="Zhang X."/>
            <person name="Dehal P."/>
            <person name="Jiang R.H."/>
            <person name="Aerts A."/>
            <person name="Arredondo F.D."/>
            <person name="Baxter L."/>
            <person name="Bensasson D."/>
            <person name="Beynon J.L."/>
            <person name="Chapman J."/>
            <person name="Damasceno C.M."/>
            <person name="Dorrance A.E."/>
            <person name="Dou D."/>
            <person name="Dickerman A.W."/>
            <person name="Dubchak I.L."/>
            <person name="Garbelotto M."/>
            <person name="Gijzen M."/>
            <person name="Gordon S.G."/>
            <person name="Govers F."/>
            <person name="Grunwald N.J."/>
            <person name="Huang W."/>
            <person name="Ivors K.L."/>
            <person name="Jones R.W."/>
            <person name="Kamoun S."/>
            <person name="Krampis K."/>
            <person name="Lamour K.H."/>
            <person name="Lee M.K."/>
            <person name="McDonald W.H."/>
            <person name="Medina M."/>
            <person name="Meijer H.J."/>
            <person name="Nordberg E.K."/>
            <person name="Maclean D.J."/>
            <person name="Ospina-Giraldo M.D."/>
            <person name="Morris P.F."/>
            <person name="Phuntumart V."/>
            <person name="Putnam N.H."/>
            <person name="Rash S."/>
            <person name="Rose J.K."/>
            <person name="Sakihama Y."/>
            <person name="Salamov A.A."/>
            <person name="Savidor A."/>
            <person name="Scheuring C.F."/>
            <person name="Smith B.M."/>
            <person name="Sobral B.W."/>
            <person name="Terry A."/>
            <person name="Torto-Alalibo T.A."/>
            <person name="Win J."/>
            <person name="Xu Z."/>
            <person name="Zhang H."/>
            <person name="Grigoriev I.V."/>
            <person name="Rokhsar D.S."/>
            <person name="Boore J.L."/>
        </authorList>
    </citation>
    <scope>NUCLEOTIDE SEQUENCE [LARGE SCALE GENOMIC DNA]</scope>
    <source>
        <strain evidence="9">Pr102</strain>
    </source>
</reference>
<dbReference type="VEuPathDB" id="FungiDB:KRP22_2902"/>
<reference evidence="8" key="2">
    <citation type="submission" date="2015-06" db="UniProtKB">
        <authorList>
            <consortium name="EnsemblProtists"/>
        </authorList>
    </citation>
    <scope>IDENTIFICATION</scope>
    <source>
        <strain evidence="8">Pr102</strain>
    </source>
</reference>
<dbReference type="OMA" id="HGACLPR"/>
<feature type="compositionally biased region" description="Polar residues" evidence="6">
    <location>
        <begin position="36"/>
        <end position="48"/>
    </location>
</feature>
<evidence type="ECO:0000256" key="2">
    <source>
        <dbReference type="ARBA" id="ARBA00022679"/>
    </source>
</evidence>
<dbReference type="PANTHER" id="PTHR45800:SF11">
    <property type="entry name" value="PHOSPHATIDYLINOSITOL 3-KINASE-RELATED PROTEIN KINASE"/>
    <property type="match status" value="1"/>
</dbReference>
<dbReference type="HOGENOM" id="CLU_563219_0_0_1"/>
<feature type="region of interest" description="Disordered" evidence="6">
    <location>
        <begin position="29"/>
        <end position="48"/>
    </location>
</feature>
<accession>H3GW67</accession>
<keyword evidence="5" id="KW-0067">ATP-binding</keyword>
<keyword evidence="4" id="KW-0418">Kinase</keyword>
<dbReference type="eggNOG" id="KOG2381">
    <property type="taxonomic scope" value="Eukaryota"/>
</dbReference>
<evidence type="ECO:0000256" key="1">
    <source>
        <dbReference type="ARBA" id="ARBA00008941"/>
    </source>
</evidence>
<dbReference type="EnsemblProtists" id="Phyra81688">
    <property type="protein sequence ID" value="Phyra81688"/>
    <property type="gene ID" value="Phyra81688"/>
</dbReference>
<dbReference type="GO" id="GO:0005524">
    <property type="term" value="F:ATP binding"/>
    <property type="evidence" value="ECO:0007669"/>
    <property type="project" value="UniProtKB-KW"/>
</dbReference>
<dbReference type="AlphaFoldDB" id="H3GW67"/>
<name>H3GW67_PHYRM</name>
<dbReference type="PANTHER" id="PTHR45800">
    <property type="entry name" value="PHOSPHATIDYLINOSITOL 4-KINASE GAMMA"/>
    <property type="match status" value="1"/>
</dbReference>
<evidence type="ECO:0000313" key="9">
    <source>
        <dbReference type="Proteomes" id="UP000005238"/>
    </source>
</evidence>
<dbReference type="Pfam" id="PF00454">
    <property type="entry name" value="PI3_PI4_kinase"/>
    <property type="match status" value="1"/>
</dbReference>
<keyword evidence="3" id="KW-0547">Nucleotide-binding</keyword>
<dbReference type="PROSITE" id="PS50290">
    <property type="entry name" value="PI3_4_KINASE_3"/>
    <property type="match status" value="1"/>
</dbReference>
<evidence type="ECO:0000259" key="7">
    <source>
        <dbReference type="PROSITE" id="PS50290"/>
    </source>
</evidence>
<dbReference type="VEuPathDB" id="FungiDB:KRP23_3857"/>
<dbReference type="InterPro" id="IPR000403">
    <property type="entry name" value="PI3/4_kinase_cat_dom"/>
</dbReference>
<proteinExistence type="inferred from homology"/>
<dbReference type="GO" id="GO:0016301">
    <property type="term" value="F:kinase activity"/>
    <property type="evidence" value="ECO:0007669"/>
    <property type="project" value="UniProtKB-KW"/>
</dbReference>
<keyword evidence="2" id="KW-0808">Transferase</keyword>
<evidence type="ECO:0000256" key="5">
    <source>
        <dbReference type="ARBA" id="ARBA00022840"/>
    </source>
</evidence>
<feature type="region of interest" description="Disordered" evidence="6">
    <location>
        <begin position="159"/>
        <end position="181"/>
    </location>
</feature>
<dbReference type="InParanoid" id="H3GW67"/>
<dbReference type="InterPro" id="IPR044571">
    <property type="entry name" value="P4KG1-8"/>
</dbReference>
<sequence>MQSLSITTTHRSPAINTTYQPSRVLSNGKGAIKASAQPSAVPTAFNQPKQLTPAGRSLALKDPNNAVSSVDLRSMAKDIPASSDTHAAINVEVLKPRACTGSRAYSEEMAMLANQVQGGLQARVAPIPIDDCTGGVYYLRTKNRRLTAVFKPADEEAYASNNPKRFNKPEQSTGASGMREGISAGDSAVREVAAYLLDHQHFAKVPTTMLASIYHPDFHFQASETPYRKTGSLQAYVPHRDTADDVGTAMFSVADVQAIAILDIRLANQDRHGGNLLVVEPSQVVTQAASVVTTKSQAGKKASLVPIDHGACLPRVSALSETSFLWLMWPQAKQPFSPAALEYIGALDANRDLKLLEDNLPGDHQLEREAALTLQVCTALLKFCALDAHMTAHDIGLLMSRQGTSAQQEFNPSVLEMLVASSLSDPVVRKSEAFLKIQEKPQPAPKLAATTFEKKGPMQDKAWTNYVTTFMATFRRELVASIAAK</sequence>
<evidence type="ECO:0000256" key="3">
    <source>
        <dbReference type="ARBA" id="ARBA00022741"/>
    </source>
</evidence>
<dbReference type="Proteomes" id="UP000005238">
    <property type="component" value="Unassembled WGS sequence"/>
</dbReference>
<evidence type="ECO:0000256" key="4">
    <source>
        <dbReference type="ARBA" id="ARBA00022777"/>
    </source>
</evidence>
<feature type="compositionally biased region" description="Polar residues" evidence="6">
    <location>
        <begin position="159"/>
        <end position="175"/>
    </location>
</feature>
<feature type="domain" description="PI3K/PI4K catalytic" evidence="7">
    <location>
        <begin position="123"/>
        <end position="429"/>
    </location>
</feature>
<keyword evidence="9" id="KW-1185">Reference proteome</keyword>
<evidence type="ECO:0000256" key="6">
    <source>
        <dbReference type="SAM" id="MobiDB-lite"/>
    </source>
</evidence>
<organism evidence="8 9">
    <name type="scientific">Phytophthora ramorum</name>
    <name type="common">Sudden oak death agent</name>
    <dbReference type="NCBI Taxonomy" id="164328"/>
    <lineage>
        <taxon>Eukaryota</taxon>
        <taxon>Sar</taxon>
        <taxon>Stramenopiles</taxon>
        <taxon>Oomycota</taxon>
        <taxon>Peronosporomycetes</taxon>
        <taxon>Peronosporales</taxon>
        <taxon>Peronosporaceae</taxon>
        <taxon>Phytophthora</taxon>
    </lineage>
</organism>
<protein>
    <recommendedName>
        <fullName evidence="7">PI3K/PI4K catalytic domain-containing protein</fullName>
    </recommendedName>
</protein>
<dbReference type="EMBL" id="DS566059">
    <property type="status" value="NOT_ANNOTATED_CDS"/>
    <property type="molecule type" value="Genomic_DNA"/>
</dbReference>